<dbReference type="InterPro" id="IPR035979">
    <property type="entry name" value="RBD_domain_sf"/>
</dbReference>
<evidence type="ECO:0000313" key="3">
    <source>
        <dbReference type="Proteomes" id="UP001497623"/>
    </source>
</evidence>
<name>A0AAV2Q5W3_MEGNR</name>
<evidence type="ECO:0000256" key="1">
    <source>
        <dbReference type="SAM" id="MobiDB-lite"/>
    </source>
</evidence>
<organism evidence="2 3">
    <name type="scientific">Meganyctiphanes norvegica</name>
    <name type="common">Northern krill</name>
    <name type="synonym">Thysanopoda norvegica</name>
    <dbReference type="NCBI Taxonomy" id="48144"/>
    <lineage>
        <taxon>Eukaryota</taxon>
        <taxon>Metazoa</taxon>
        <taxon>Ecdysozoa</taxon>
        <taxon>Arthropoda</taxon>
        <taxon>Crustacea</taxon>
        <taxon>Multicrustacea</taxon>
        <taxon>Malacostraca</taxon>
        <taxon>Eumalacostraca</taxon>
        <taxon>Eucarida</taxon>
        <taxon>Euphausiacea</taxon>
        <taxon>Euphausiidae</taxon>
        <taxon>Meganyctiphanes</taxon>
    </lineage>
</organism>
<dbReference type="EMBL" id="CAXKWB010003268">
    <property type="protein sequence ID" value="CAL4068786.1"/>
    <property type="molecule type" value="Genomic_DNA"/>
</dbReference>
<feature type="region of interest" description="Disordered" evidence="1">
    <location>
        <begin position="207"/>
        <end position="300"/>
    </location>
</feature>
<proteinExistence type="predicted"/>
<keyword evidence="3" id="KW-1185">Reference proteome</keyword>
<dbReference type="Proteomes" id="UP001497623">
    <property type="component" value="Unassembled WGS sequence"/>
</dbReference>
<feature type="compositionally biased region" description="Basic and acidic residues" evidence="1">
    <location>
        <begin position="280"/>
        <end position="294"/>
    </location>
</feature>
<feature type="compositionally biased region" description="Polar residues" evidence="1">
    <location>
        <begin position="217"/>
        <end position="228"/>
    </location>
</feature>
<comment type="caution">
    <text evidence="2">The sequence shown here is derived from an EMBL/GenBank/DDBJ whole genome shotgun (WGS) entry which is preliminary data.</text>
</comment>
<gene>
    <name evidence="2" type="ORF">MNOR_LOCUS7429</name>
</gene>
<accession>A0AAV2Q5W3</accession>
<dbReference type="SUPFAM" id="SSF54928">
    <property type="entry name" value="RNA-binding domain, RBD"/>
    <property type="match status" value="1"/>
</dbReference>
<dbReference type="AlphaFoldDB" id="A0AAV2Q5W3"/>
<sequence length="394" mass="43724">MREPAIKRVNTVSFKFLKGERDKHVVAEYLDSVLHIDSTDIVGVGDEGRSSIFIKFARRNQYDAFVTNHGGKTITANAFIFQIIDVSSYCIKVSMKNVPFELNNSVLRNLLGKYGSVKEVYMCTEVDNFFAGAITMERYALMKDISTPIPSTLFLNLTQGYIYFNYLTQTKTCNRCGSSDHHAGNCEVSKVTRPQDRENVINFNAKEFPELSRHQPRNSAQCQISPESSEIGGPLNAPGETASVSIDTAVAADTDSTHVSTQAPATTNDEILGGTGPETMHNDTQEKDNTDERNVSNSPAKNMQNNILENNHFNANVIAMQNQANAQNATKHLHDQLKVIRDNPDQYLAYSDAVVLSPKHISYSARENMNFFAHGKALQVGQSPMMTRARATNV</sequence>
<reference evidence="2 3" key="1">
    <citation type="submission" date="2024-05" db="EMBL/GenBank/DDBJ databases">
        <authorList>
            <person name="Wallberg A."/>
        </authorList>
    </citation>
    <scope>NUCLEOTIDE SEQUENCE [LARGE SCALE GENOMIC DNA]</scope>
</reference>
<feature type="compositionally biased region" description="Polar residues" evidence="1">
    <location>
        <begin position="257"/>
        <end position="269"/>
    </location>
</feature>
<dbReference type="GO" id="GO:0003676">
    <property type="term" value="F:nucleic acid binding"/>
    <property type="evidence" value="ECO:0007669"/>
    <property type="project" value="InterPro"/>
</dbReference>
<protein>
    <submittedName>
        <fullName evidence="2">Uncharacterized protein</fullName>
    </submittedName>
</protein>
<evidence type="ECO:0000313" key="2">
    <source>
        <dbReference type="EMBL" id="CAL4068786.1"/>
    </source>
</evidence>